<comment type="caution">
    <text evidence="2">The sequence shown here is derived from an EMBL/GenBank/DDBJ whole genome shotgun (WGS) entry which is preliminary data.</text>
</comment>
<evidence type="ECO:0008006" key="4">
    <source>
        <dbReference type="Google" id="ProtNLM"/>
    </source>
</evidence>
<gene>
    <name evidence="2" type="ORF">ABVK25_007574</name>
</gene>
<evidence type="ECO:0000256" key="1">
    <source>
        <dbReference type="SAM" id="Phobius"/>
    </source>
</evidence>
<reference evidence="2 3" key="1">
    <citation type="submission" date="2024-09" db="EMBL/GenBank/DDBJ databases">
        <title>Rethinking Asexuality: The Enigmatic Case of Functional Sexual Genes in Lepraria (Stereocaulaceae).</title>
        <authorList>
            <person name="Doellman M."/>
            <person name="Sun Y."/>
            <person name="Barcenas-Pena A."/>
            <person name="Lumbsch H.T."/>
            <person name="Grewe F."/>
        </authorList>
    </citation>
    <scope>NUCLEOTIDE SEQUENCE [LARGE SCALE GENOMIC DNA]</scope>
    <source>
        <strain evidence="2 3">Grewe 0041</strain>
    </source>
</reference>
<keyword evidence="1" id="KW-0472">Membrane</keyword>
<organism evidence="2 3">
    <name type="scientific">Lepraria finkii</name>
    <dbReference type="NCBI Taxonomy" id="1340010"/>
    <lineage>
        <taxon>Eukaryota</taxon>
        <taxon>Fungi</taxon>
        <taxon>Dikarya</taxon>
        <taxon>Ascomycota</taxon>
        <taxon>Pezizomycotina</taxon>
        <taxon>Lecanoromycetes</taxon>
        <taxon>OSLEUM clade</taxon>
        <taxon>Lecanoromycetidae</taxon>
        <taxon>Lecanorales</taxon>
        <taxon>Lecanorineae</taxon>
        <taxon>Stereocaulaceae</taxon>
        <taxon>Lepraria</taxon>
    </lineage>
</organism>
<feature type="transmembrane region" description="Helical" evidence="1">
    <location>
        <begin position="83"/>
        <end position="109"/>
    </location>
</feature>
<protein>
    <recommendedName>
        <fullName evidence="4">Nuclear rim protein</fullName>
    </recommendedName>
</protein>
<dbReference type="EMBL" id="JBHFEH010000029">
    <property type="protein sequence ID" value="KAL2052132.1"/>
    <property type="molecule type" value="Genomic_DNA"/>
</dbReference>
<accession>A0ABR4B2J8</accession>
<sequence>MTFHLLLSAFSITITLAHFILCILKTQSAELRNLFITPASPTSAIFPLGTYYSLIILLWVCLQSHTNFFSTRPATIQKETSRYLSFLGITFAAALVIYLDVFRIWYYAISSAWKFSYQPTWNPEINLDIIQHIVFYQLALWLSFTAGIISLLPSLAMGFILAIGLEAKIEFVVWLHQPGKKPWEEKKQE</sequence>
<evidence type="ECO:0000313" key="2">
    <source>
        <dbReference type="EMBL" id="KAL2052132.1"/>
    </source>
</evidence>
<keyword evidence="1" id="KW-0812">Transmembrane</keyword>
<feature type="transmembrane region" description="Helical" evidence="1">
    <location>
        <begin position="44"/>
        <end position="62"/>
    </location>
</feature>
<evidence type="ECO:0000313" key="3">
    <source>
        <dbReference type="Proteomes" id="UP001590951"/>
    </source>
</evidence>
<proteinExistence type="predicted"/>
<name>A0ABR4B2J8_9LECA</name>
<dbReference type="Proteomes" id="UP001590951">
    <property type="component" value="Unassembled WGS sequence"/>
</dbReference>
<keyword evidence="3" id="KW-1185">Reference proteome</keyword>
<feature type="transmembrane region" description="Helical" evidence="1">
    <location>
        <begin position="129"/>
        <end position="152"/>
    </location>
</feature>
<keyword evidence="1" id="KW-1133">Transmembrane helix</keyword>